<dbReference type="InterPro" id="IPR036291">
    <property type="entry name" value="NAD(P)-bd_dom_sf"/>
</dbReference>
<evidence type="ECO:0000259" key="6">
    <source>
        <dbReference type="Pfam" id="PF14748"/>
    </source>
</evidence>
<evidence type="ECO:0000256" key="2">
    <source>
        <dbReference type="ARBA" id="ARBA00022857"/>
    </source>
</evidence>
<evidence type="ECO:0000256" key="1">
    <source>
        <dbReference type="ARBA" id="ARBA00005525"/>
    </source>
</evidence>
<keyword evidence="8" id="KW-1185">Reference proteome</keyword>
<dbReference type="PIRSF" id="PIRSF000193">
    <property type="entry name" value="Pyrrol-5-carb_rd"/>
    <property type="match status" value="1"/>
</dbReference>
<keyword evidence="3 4" id="KW-0560">Oxidoreductase</keyword>
<dbReference type="InterPro" id="IPR028939">
    <property type="entry name" value="P5C_Rdtase_cat_N"/>
</dbReference>
<dbReference type="InterPro" id="IPR029036">
    <property type="entry name" value="P5CR_dimer"/>
</dbReference>
<dbReference type="HAMAP" id="MF_01925">
    <property type="entry name" value="P5C_reductase"/>
    <property type="match status" value="1"/>
</dbReference>
<dbReference type="InterPro" id="IPR000304">
    <property type="entry name" value="Pyrroline-COOH_reductase"/>
</dbReference>
<name>A0ABV7EHC9_9SPHN</name>
<dbReference type="InterPro" id="IPR008927">
    <property type="entry name" value="6-PGluconate_DH-like_C_sf"/>
</dbReference>
<reference evidence="8" key="1">
    <citation type="journal article" date="2019" name="Int. J. Syst. Evol. Microbiol.">
        <title>The Global Catalogue of Microorganisms (GCM) 10K type strain sequencing project: providing services to taxonomists for standard genome sequencing and annotation.</title>
        <authorList>
            <consortium name="The Broad Institute Genomics Platform"/>
            <consortium name="The Broad Institute Genome Sequencing Center for Infectious Disease"/>
            <person name="Wu L."/>
            <person name="Ma J."/>
        </authorList>
    </citation>
    <scope>NUCLEOTIDE SEQUENCE [LARGE SCALE GENOMIC DNA]</scope>
    <source>
        <strain evidence="8">KCTC 52606</strain>
    </source>
</reference>
<evidence type="ECO:0000313" key="8">
    <source>
        <dbReference type="Proteomes" id="UP001595378"/>
    </source>
</evidence>
<dbReference type="RefSeq" id="WP_336918311.1">
    <property type="nucleotide sequence ID" value="NZ_JBANRN010000004.1"/>
</dbReference>
<gene>
    <name evidence="4" type="primary">proC</name>
    <name evidence="7" type="ORF">ACFODK_14410</name>
</gene>
<dbReference type="Gene3D" id="1.10.3730.10">
    <property type="entry name" value="ProC C-terminal domain-like"/>
    <property type="match status" value="1"/>
</dbReference>
<dbReference type="Proteomes" id="UP001595378">
    <property type="component" value="Unassembled WGS sequence"/>
</dbReference>
<dbReference type="Pfam" id="PF14748">
    <property type="entry name" value="P5CR_dimer"/>
    <property type="match status" value="1"/>
</dbReference>
<comment type="catalytic activity">
    <reaction evidence="4">
        <text>L-proline + NAD(+) = (S)-1-pyrroline-5-carboxylate + NADH + 2 H(+)</text>
        <dbReference type="Rhea" id="RHEA:14105"/>
        <dbReference type="ChEBI" id="CHEBI:15378"/>
        <dbReference type="ChEBI" id="CHEBI:17388"/>
        <dbReference type="ChEBI" id="CHEBI:57540"/>
        <dbReference type="ChEBI" id="CHEBI:57945"/>
        <dbReference type="ChEBI" id="CHEBI:60039"/>
        <dbReference type="EC" id="1.5.1.2"/>
    </reaction>
</comment>
<comment type="function">
    <text evidence="4">Catalyzes the reduction of 1-pyrroline-5-carboxylate (PCA) to L-proline.</text>
</comment>
<dbReference type="PANTHER" id="PTHR11645">
    <property type="entry name" value="PYRROLINE-5-CARBOXYLATE REDUCTASE"/>
    <property type="match status" value="1"/>
</dbReference>
<comment type="pathway">
    <text evidence="4">Amino-acid biosynthesis; L-proline biosynthesis; L-proline from L-glutamate 5-semialdehyde: step 1/1.</text>
</comment>
<keyword evidence="4" id="KW-0963">Cytoplasm</keyword>
<proteinExistence type="inferred from homology"/>
<dbReference type="Gene3D" id="3.40.50.720">
    <property type="entry name" value="NAD(P)-binding Rossmann-like Domain"/>
    <property type="match status" value="1"/>
</dbReference>
<dbReference type="EMBL" id="JBHRSU010000037">
    <property type="protein sequence ID" value="MFC3102080.1"/>
    <property type="molecule type" value="Genomic_DNA"/>
</dbReference>
<keyword evidence="2 4" id="KW-0521">NADP</keyword>
<evidence type="ECO:0000256" key="4">
    <source>
        <dbReference type="HAMAP-Rule" id="MF_01925"/>
    </source>
</evidence>
<accession>A0ABV7EHC9</accession>
<comment type="subcellular location">
    <subcellularLocation>
        <location evidence="4">Cytoplasm</location>
    </subcellularLocation>
</comment>
<protein>
    <recommendedName>
        <fullName evidence="4">Pyrroline-5-carboxylate reductase</fullName>
        <shortName evidence="4">P5C reductase</shortName>
        <shortName evidence="4">P5CR</shortName>
        <ecNumber evidence="4">1.5.1.2</ecNumber>
    </recommendedName>
    <alternativeName>
        <fullName evidence="4">PCA reductase</fullName>
    </alternativeName>
</protein>
<evidence type="ECO:0000313" key="7">
    <source>
        <dbReference type="EMBL" id="MFC3102080.1"/>
    </source>
</evidence>
<dbReference type="EC" id="1.5.1.2" evidence="4"/>
<comment type="similarity">
    <text evidence="1 4">Belongs to the pyrroline-5-carboxylate reductase family.</text>
</comment>
<evidence type="ECO:0000259" key="5">
    <source>
        <dbReference type="Pfam" id="PF03807"/>
    </source>
</evidence>
<sequence length="266" mass="27233">MIDSLLVIGCGNMAGAMLEGWLAAGRAPSSFTIVDPVRENAPGGIPVLREVPQTGMFDAILLGVKPQNLAEVAPVIAPLAGGGTLILSLLAGVELDVLARAFPAARGHVRVMPNLAVSLGKAPIALAAQGLAQEETAAITALMQPLGTPEWIGQDRFDLVTALAGSGPAFVYRFIDALGAAAIRLGLPEEQARRLALAMVEGASALAAGSPHDPGKLAEMVASKGGVTRAGLDVLDENGALNRLVTDTLRAARDRSAEMAREARGG</sequence>
<dbReference type="PROSITE" id="PS00521">
    <property type="entry name" value="P5CR"/>
    <property type="match status" value="1"/>
</dbReference>
<comment type="caution">
    <text evidence="7">The sequence shown here is derived from an EMBL/GenBank/DDBJ whole genome shotgun (WGS) entry which is preliminary data.</text>
</comment>
<dbReference type="SUPFAM" id="SSF51735">
    <property type="entry name" value="NAD(P)-binding Rossmann-fold domains"/>
    <property type="match status" value="1"/>
</dbReference>
<comment type="catalytic activity">
    <reaction evidence="4">
        <text>L-proline + NADP(+) = (S)-1-pyrroline-5-carboxylate + NADPH + 2 H(+)</text>
        <dbReference type="Rhea" id="RHEA:14109"/>
        <dbReference type="ChEBI" id="CHEBI:15378"/>
        <dbReference type="ChEBI" id="CHEBI:17388"/>
        <dbReference type="ChEBI" id="CHEBI:57783"/>
        <dbReference type="ChEBI" id="CHEBI:58349"/>
        <dbReference type="ChEBI" id="CHEBI:60039"/>
        <dbReference type="EC" id="1.5.1.2"/>
    </reaction>
</comment>
<dbReference type="SUPFAM" id="SSF48179">
    <property type="entry name" value="6-phosphogluconate dehydrogenase C-terminal domain-like"/>
    <property type="match status" value="1"/>
</dbReference>
<evidence type="ECO:0000256" key="3">
    <source>
        <dbReference type="ARBA" id="ARBA00023002"/>
    </source>
</evidence>
<feature type="domain" description="Pyrroline-5-carboxylate reductase catalytic N-terminal" evidence="5">
    <location>
        <begin position="7"/>
        <end position="91"/>
    </location>
</feature>
<organism evidence="7 8">
    <name type="scientific">Alteraurantiacibacter lauratis</name>
    <dbReference type="NCBI Taxonomy" id="2054627"/>
    <lineage>
        <taxon>Bacteria</taxon>
        <taxon>Pseudomonadati</taxon>
        <taxon>Pseudomonadota</taxon>
        <taxon>Alphaproteobacteria</taxon>
        <taxon>Sphingomonadales</taxon>
        <taxon>Erythrobacteraceae</taxon>
        <taxon>Alteraurantiacibacter</taxon>
    </lineage>
</organism>
<dbReference type="Pfam" id="PF03807">
    <property type="entry name" value="F420_oxidored"/>
    <property type="match status" value="1"/>
</dbReference>
<keyword evidence="4" id="KW-0641">Proline biosynthesis</keyword>
<feature type="domain" description="Pyrroline-5-carboxylate reductase dimerisation" evidence="6">
    <location>
        <begin position="156"/>
        <end position="259"/>
    </location>
</feature>
<dbReference type="PANTHER" id="PTHR11645:SF0">
    <property type="entry name" value="PYRROLINE-5-CARBOXYLATE REDUCTASE 3"/>
    <property type="match status" value="1"/>
</dbReference>
<dbReference type="InterPro" id="IPR053790">
    <property type="entry name" value="P5CR-like_CS"/>
</dbReference>
<keyword evidence="4" id="KW-0028">Amino-acid biosynthesis</keyword>